<reference evidence="4" key="1">
    <citation type="submission" date="2021-03" db="EMBL/GenBank/DDBJ databases">
        <title>Chromosome level genome of the anhydrobiotic midge Polypedilum vanderplanki.</title>
        <authorList>
            <person name="Yoshida Y."/>
            <person name="Kikawada T."/>
            <person name="Gusev O."/>
        </authorList>
    </citation>
    <scope>NUCLEOTIDE SEQUENCE</scope>
    <source>
        <strain evidence="4">NIAS01</strain>
        <tissue evidence="4">Whole body or cell culture</tissue>
    </source>
</reference>
<dbReference type="Pfam" id="PF00560">
    <property type="entry name" value="LRR_1"/>
    <property type="match status" value="1"/>
</dbReference>
<dbReference type="Proteomes" id="UP001107558">
    <property type="component" value="Chromosome 3"/>
</dbReference>
<protein>
    <submittedName>
        <fullName evidence="4">Uncharacterized protein</fullName>
    </submittedName>
</protein>
<dbReference type="SMART" id="SM00369">
    <property type="entry name" value="LRR_TYP"/>
    <property type="match status" value="6"/>
</dbReference>
<keyword evidence="3" id="KW-0812">Transmembrane</keyword>
<evidence type="ECO:0000256" key="3">
    <source>
        <dbReference type="SAM" id="Phobius"/>
    </source>
</evidence>
<comment type="caution">
    <text evidence="4">The sequence shown here is derived from an EMBL/GenBank/DDBJ whole genome shotgun (WGS) entry which is preliminary data.</text>
</comment>
<dbReference type="InterPro" id="IPR001611">
    <property type="entry name" value="Leu-rich_rpt"/>
</dbReference>
<dbReference type="AlphaFoldDB" id="A0A9J6BTI4"/>
<dbReference type="InterPro" id="IPR032675">
    <property type="entry name" value="LRR_dom_sf"/>
</dbReference>
<dbReference type="PANTHER" id="PTHR45712:SF22">
    <property type="entry name" value="INSULIN-LIKE GROWTH FACTOR-BINDING PROTEIN COMPLEX ACID LABILE SUBUNIT"/>
    <property type="match status" value="1"/>
</dbReference>
<evidence type="ECO:0000313" key="5">
    <source>
        <dbReference type="Proteomes" id="UP001107558"/>
    </source>
</evidence>
<keyword evidence="3" id="KW-0472">Membrane</keyword>
<evidence type="ECO:0000256" key="1">
    <source>
        <dbReference type="ARBA" id="ARBA00022614"/>
    </source>
</evidence>
<keyword evidence="3" id="KW-1133">Transmembrane helix</keyword>
<evidence type="ECO:0000256" key="2">
    <source>
        <dbReference type="ARBA" id="ARBA00022737"/>
    </source>
</evidence>
<keyword evidence="2" id="KW-0677">Repeat</keyword>
<dbReference type="PROSITE" id="PS51450">
    <property type="entry name" value="LRR"/>
    <property type="match status" value="3"/>
</dbReference>
<accession>A0A9J6BTI4</accession>
<dbReference type="EMBL" id="JADBJN010000003">
    <property type="protein sequence ID" value="KAG5673199.1"/>
    <property type="molecule type" value="Genomic_DNA"/>
</dbReference>
<dbReference type="InterPro" id="IPR050333">
    <property type="entry name" value="SLRP"/>
</dbReference>
<evidence type="ECO:0000313" key="4">
    <source>
        <dbReference type="EMBL" id="KAG5673199.1"/>
    </source>
</evidence>
<dbReference type="Gene3D" id="3.80.10.10">
    <property type="entry name" value="Ribonuclease Inhibitor"/>
    <property type="match status" value="2"/>
</dbReference>
<keyword evidence="1" id="KW-0433">Leucine-rich repeat</keyword>
<dbReference type="Pfam" id="PF13855">
    <property type="entry name" value="LRR_8"/>
    <property type="match status" value="1"/>
</dbReference>
<keyword evidence="5" id="KW-1185">Reference proteome</keyword>
<dbReference type="PANTHER" id="PTHR45712">
    <property type="entry name" value="AGAP008170-PA"/>
    <property type="match status" value="1"/>
</dbReference>
<feature type="transmembrane region" description="Helical" evidence="3">
    <location>
        <begin position="359"/>
        <end position="380"/>
    </location>
</feature>
<gene>
    <name evidence="4" type="ORF">PVAND_003266</name>
</gene>
<sequence>MLIDNLDGFDEFTNIEGKHEEGKNDEDVLNVSRTENSTTTIFPSIICEKFFNVKEIDFSSDKIEIINEKALKNCKNLEYLRLNGNKFSQIPENLFIENLNLIFVSFSQEGIKYVPNKLFNNKTKLKWIYLHNNEIEEFSDGTFDNLINLEALWLSENQLKSLPNEIFKDLVKVIYIDLSRNQLFDLNPNWFKNLVNLQDLHLDFNKILQLPENIFAPLKMLRALTISNNQLTVIHSTSFGDYGKFNTNFYEFYFYKNNLEAFDERIIDNTIISWISAGENPCVNRNGSFYDGSQMKNDIRAALKNCFTNYLEINVTTTMITTTTMPTTTETITSTSSNTEVFTSTLSTTTSSASNNKKFFIIILASFIQLYLMNFVYKLFI</sequence>
<dbReference type="InterPro" id="IPR003591">
    <property type="entry name" value="Leu-rich_rpt_typical-subtyp"/>
</dbReference>
<dbReference type="SUPFAM" id="SSF52058">
    <property type="entry name" value="L domain-like"/>
    <property type="match status" value="1"/>
</dbReference>
<dbReference type="OrthoDB" id="7782845at2759"/>
<organism evidence="4 5">
    <name type="scientific">Polypedilum vanderplanki</name>
    <name type="common">Sleeping chironomid midge</name>
    <dbReference type="NCBI Taxonomy" id="319348"/>
    <lineage>
        <taxon>Eukaryota</taxon>
        <taxon>Metazoa</taxon>
        <taxon>Ecdysozoa</taxon>
        <taxon>Arthropoda</taxon>
        <taxon>Hexapoda</taxon>
        <taxon>Insecta</taxon>
        <taxon>Pterygota</taxon>
        <taxon>Neoptera</taxon>
        <taxon>Endopterygota</taxon>
        <taxon>Diptera</taxon>
        <taxon>Nematocera</taxon>
        <taxon>Chironomoidea</taxon>
        <taxon>Chironomidae</taxon>
        <taxon>Chironominae</taxon>
        <taxon>Polypedilum</taxon>
        <taxon>Polypedilum</taxon>
    </lineage>
</organism>
<name>A0A9J6BTI4_POLVA</name>
<proteinExistence type="predicted"/>